<comment type="caution">
    <text evidence="1">The sequence shown here is derived from an EMBL/GenBank/DDBJ whole genome shotgun (WGS) entry which is preliminary data.</text>
</comment>
<sequence>MKMDRRARFTRSRVMIKGVCGCVIKRGFYFWAFSLSSRALHRVDSRIMA</sequence>
<dbReference type="Proteomes" id="UP001173802">
    <property type="component" value="Unassembled WGS sequence"/>
</dbReference>
<evidence type="ECO:0000313" key="1">
    <source>
        <dbReference type="EMBL" id="MDL0081509.1"/>
    </source>
</evidence>
<reference evidence="1 2" key="1">
    <citation type="journal article" date="2023" name="Microorganisms">
        <title>Isolation and Genomic Characteristics of Cat-Borne Campylobacter felis sp. nov. and Sheep-Borne Campylobacter ovis sp. nov.</title>
        <authorList>
            <person name="Wang H."/>
            <person name="Li Y."/>
            <person name="Gu Y."/>
            <person name="Zhou G."/>
            <person name="Chen X."/>
            <person name="Zhang X."/>
            <person name="Shao Z."/>
            <person name="Zhang J."/>
            <person name="Zhang M."/>
        </authorList>
    </citation>
    <scope>NUCLEOTIDE SEQUENCE [LARGE SCALE GENOMIC DNA]</scope>
    <source>
        <strain evidence="1 2">XJK30-2</strain>
    </source>
</reference>
<dbReference type="EMBL" id="JANURN010000002">
    <property type="protein sequence ID" value="MDL0081509.1"/>
    <property type="molecule type" value="Genomic_DNA"/>
</dbReference>
<name>A0ACC6FQP8_9HELI</name>
<keyword evidence="2" id="KW-1185">Reference proteome</keyword>
<gene>
    <name evidence="1" type="ORF">NYG90_02245</name>
</gene>
<organism evidence="1 2">
    <name type="scientific">Helicobacter zhangjianzhongii</name>
    <dbReference type="NCBI Taxonomy" id="2974574"/>
    <lineage>
        <taxon>Bacteria</taxon>
        <taxon>Pseudomonadati</taxon>
        <taxon>Campylobacterota</taxon>
        <taxon>Epsilonproteobacteria</taxon>
        <taxon>Campylobacterales</taxon>
        <taxon>Helicobacteraceae</taxon>
        <taxon>Helicobacter</taxon>
    </lineage>
</organism>
<proteinExistence type="predicted"/>
<accession>A0ACC6FQP8</accession>
<evidence type="ECO:0000313" key="2">
    <source>
        <dbReference type="Proteomes" id="UP001173802"/>
    </source>
</evidence>
<protein>
    <submittedName>
        <fullName evidence="1">Uncharacterized protein</fullName>
    </submittedName>
</protein>